<organism evidence="2 3">
    <name type="scientific">Olpidium bornovanus</name>
    <dbReference type="NCBI Taxonomy" id="278681"/>
    <lineage>
        <taxon>Eukaryota</taxon>
        <taxon>Fungi</taxon>
        <taxon>Fungi incertae sedis</taxon>
        <taxon>Olpidiomycota</taxon>
        <taxon>Olpidiomycotina</taxon>
        <taxon>Olpidiomycetes</taxon>
        <taxon>Olpidiales</taxon>
        <taxon>Olpidiaceae</taxon>
        <taxon>Olpidium</taxon>
    </lineage>
</organism>
<comment type="caution">
    <text evidence="2">The sequence shown here is derived from an EMBL/GenBank/DDBJ whole genome shotgun (WGS) entry which is preliminary data.</text>
</comment>
<feature type="region of interest" description="Disordered" evidence="1">
    <location>
        <begin position="75"/>
        <end position="108"/>
    </location>
</feature>
<feature type="non-terminal residue" evidence="2">
    <location>
        <position position="1"/>
    </location>
</feature>
<accession>A0A8H7ZS45</accession>
<keyword evidence="3" id="KW-1185">Reference proteome</keyword>
<evidence type="ECO:0000256" key="1">
    <source>
        <dbReference type="SAM" id="MobiDB-lite"/>
    </source>
</evidence>
<gene>
    <name evidence="2" type="ORF">BJ554DRAFT_1120</name>
</gene>
<dbReference type="Proteomes" id="UP000673691">
    <property type="component" value="Unassembled WGS sequence"/>
</dbReference>
<name>A0A8H7ZS45_9FUNG</name>
<dbReference type="AlphaFoldDB" id="A0A8H7ZS45"/>
<protein>
    <submittedName>
        <fullName evidence="2">Uncharacterized protein</fullName>
    </submittedName>
</protein>
<feature type="region of interest" description="Disordered" evidence="1">
    <location>
        <begin position="200"/>
        <end position="224"/>
    </location>
</feature>
<evidence type="ECO:0000313" key="3">
    <source>
        <dbReference type="Proteomes" id="UP000673691"/>
    </source>
</evidence>
<dbReference type="EMBL" id="JAEFCI010008183">
    <property type="protein sequence ID" value="KAG5458623.1"/>
    <property type="molecule type" value="Genomic_DNA"/>
</dbReference>
<evidence type="ECO:0000313" key="2">
    <source>
        <dbReference type="EMBL" id="KAG5458623.1"/>
    </source>
</evidence>
<reference evidence="2 3" key="1">
    <citation type="journal article" name="Sci. Rep.">
        <title>Genome-scale phylogenetic analyses confirm Olpidium as the closest living zoosporic fungus to the non-flagellated, terrestrial fungi.</title>
        <authorList>
            <person name="Chang Y."/>
            <person name="Rochon D."/>
            <person name="Sekimoto S."/>
            <person name="Wang Y."/>
            <person name="Chovatia M."/>
            <person name="Sandor L."/>
            <person name="Salamov A."/>
            <person name="Grigoriev I.V."/>
            <person name="Stajich J.E."/>
            <person name="Spatafora J.W."/>
        </authorList>
    </citation>
    <scope>NUCLEOTIDE SEQUENCE [LARGE SCALE GENOMIC DNA]</scope>
    <source>
        <strain evidence="2">S191</strain>
    </source>
</reference>
<proteinExistence type="predicted"/>
<feature type="region of interest" description="Disordered" evidence="1">
    <location>
        <begin position="22"/>
        <end position="45"/>
    </location>
</feature>
<sequence>PPHPQAQGFLPSAPVRGVLRSVLAGAGGSRPAGAGGPGAQHRERRALVLDPGGKTRAPLRRVLRLALADVLREPGHPRRHSCHRVQAAGGMAVRRREPPGRERRPPAAGGKTCACACAAAAAAPAGGGGADRAAQRRRAVALGWRAVALGWRAVALGLFEDGGVGRGAGARPRQEGPVFDARQPLHLIRLRGPVLLDLRRRPPLRAGRQPRVHQPDPGRAAHLL</sequence>
<feature type="compositionally biased region" description="Gly residues" evidence="1">
    <location>
        <begin position="25"/>
        <end position="38"/>
    </location>
</feature>
<feature type="compositionally biased region" description="Basic and acidic residues" evidence="1">
    <location>
        <begin position="94"/>
        <end position="105"/>
    </location>
</feature>